<name>A0A6A7XZS3_9HYPH</name>
<organism evidence="1 2">
    <name type="scientific">Segnochrobactrum spirostomi</name>
    <dbReference type="NCBI Taxonomy" id="2608987"/>
    <lineage>
        <taxon>Bacteria</taxon>
        <taxon>Pseudomonadati</taxon>
        <taxon>Pseudomonadota</taxon>
        <taxon>Alphaproteobacteria</taxon>
        <taxon>Hyphomicrobiales</taxon>
        <taxon>Segnochrobactraceae</taxon>
        <taxon>Segnochrobactrum</taxon>
    </lineage>
</organism>
<proteinExistence type="predicted"/>
<dbReference type="AlphaFoldDB" id="A0A6A7XZS3"/>
<protein>
    <submittedName>
        <fullName evidence="1">DUF3563 domain-containing protein</fullName>
    </submittedName>
</protein>
<keyword evidence="2" id="KW-1185">Reference proteome</keyword>
<reference evidence="1 2" key="1">
    <citation type="submission" date="2019-09" db="EMBL/GenBank/DDBJ databases">
        <title>Segnochrobactrum spirostomi gen. nov., sp. nov., isolated from the ciliate Spirostomum cf. yagiui and description of a novel family, Segnochrobactraceae fam. nov. within the order Rhizobiales of the class Alphaproteobacteria.</title>
        <authorList>
            <person name="Akter S."/>
            <person name="Shazib S.U.A."/>
            <person name="Shin M.K."/>
        </authorList>
    </citation>
    <scope>NUCLEOTIDE SEQUENCE [LARGE SCALE GENOMIC DNA]</scope>
    <source>
        <strain evidence="1 2">Sp-1</strain>
    </source>
</reference>
<sequence length="54" mass="6418">MFKPVTHRLAAAWKRFNAYSPELDYLNAAGDRIDLESRQREIDRGRFQSRPFGY</sequence>
<dbReference type="EMBL" id="VWNA01000001">
    <property type="protein sequence ID" value="MQT11975.1"/>
    <property type="molecule type" value="Genomic_DNA"/>
</dbReference>
<evidence type="ECO:0000313" key="1">
    <source>
        <dbReference type="EMBL" id="MQT11975.1"/>
    </source>
</evidence>
<accession>A0A6A7XZS3</accession>
<gene>
    <name evidence="1" type="ORF">F0357_04680</name>
</gene>
<comment type="caution">
    <text evidence="1">The sequence shown here is derived from an EMBL/GenBank/DDBJ whole genome shotgun (WGS) entry which is preliminary data.</text>
</comment>
<evidence type="ECO:0000313" key="2">
    <source>
        <dbReference type="Proteomes" id="UP000332515"/>
    </source>
</evidence>
<dbReference type="Proteomes" id="UP000332515">
    <property type="component" value="Unassembled WGS sequence"/>
</dbReference>
<dbReference type="RefSeq" id="WP_153479306.1">
    <property type="nucleotide sequence ID" value="NZ_VWNA01000001.1"/>
</dbReference>